<evidence type="ECO:0000313" key="1">
    <source>
        <dbReference type="EMBL" id="ACD06126.1"/>
    </source>
</evidence>
<dbReference type="Proteomes" id="UP000001030">
    <property type="component" value="Plasmid pBS512_211"/>
</dbReference>
<dbReference type="AlphaFoldDB" id="B2TSS1"/>
<proteinExistence type="predicted"/>
<evidence type="ECO:0000313" key="2">
    <source>
        <dbReference type="Proteomes" id="UP000001030"/>
    </source>
</evidence>
<keyword evidence="2" id="KW-1185">Reference proteome</keyword>
<organism evidence="1 2">
    <name type="scientific">Shigella boydii serotype 18 (strain CDC 3083-94 / BS512)</name>
    <dbReference type="NCBI Taxonomy" id="344609"/>
    <lineage>
        <taxon>Bacteria</taxon>
        <taxon>Pseudomonadati</taxon>
        <taxon>Pseudomonadota</taxon>
        <taxon>Gammaproteobacteria</taxon>
        <taxon>Enterobacterales</taxon>
        <taxon>Enterobacteriaceae</taxon>
        <taxon>Shigella</taxon>
    </lineage>
</organism>
<sequence length="47" mass="5617">MGQGQFNDITQPFFWLHISSLTKKVSFFYSKLHLADYNVKNKFFTKI</sequence>
<geneLocation type="plasmid" evidence="1 2">
    <name>pBS512_211</name>
</geneLocation>
<keyword evidence="1" id="KW-0614">Plasmid</keyword>
<name>B2TSS1_SHIB3</name>
<dbReference type="EMBL" id="CP001062">
    <property type="protein sequence ID" value="ACD06126.1"/>
    <property type="molecule type" value="Genomic_DNA"/>
</dbReference>
<reference evidence="2" key="1">
    <citation type="submission" date="2008-05" db="EMBL/GenBank/DDBJ databases">
        <title>Complete sequence of Shigella boydii serotype 18 strain BS512.</title>
        <authorList>
            <person name="Rasko D.A."/>
            <person name="Rosovitz M."/>
            <person name="Maurelli A.T."/>
            <person name="Myers G."/>
            <person name="Seshadri R."/>
            <person name="Cer R."/>
            <person name="Jiang L."/>
            <person name="Ravel J."/>
            <person name="Sebastian Y."/>
        </authorList>
    </citation>
    <scope>NUCLEOTIDE SEQUENCE [LARGE SCALE GENOMIC DNA]</scope>
    <source>
        <strain evidence="2">CDC 3083-94 / BS512</strain>
        <plasmid evidence="2">pBS512_211</plasmid>
    </source>
</reference>
<dbReference type="KEGG" id="sbc:SbBS512_A0095"/>
<dbReference type="HOGENOM" id="CLU_3173141_0_0_6"/>
<gene>
    <name evidence="1" type="ordered locus">SbBS512_A0095</name>
</gene>
<protein>
    <submittedName>
        <fullName evidence="1">Uncharacterized protein</fullName>
    </submittedName>
</protein>
<accession>B2TSS1</accession>